<reference evidence="1" key="1">
    <citation type="submission" date="2021-07" db="EMBL/GenBank/DDBJ databases">
        <authorList>
            <person name="Catto M.A."/>
            <person name="Jacobson A."/>
            <person name="Kennedy G."/>
            <person name="Labadie P."/>
            <person name="Hunt B.G."/>
            <person name="Srinivasan R."/>
        </authorList>
    </citation>
    <scope>NUCLEOTIDE SEQUENCE</scope>
    <source>
        <strain evidence="1">PL_HMW_Pooled</strain>
        <tissue evidence="1">Head</tissue>
    </source>
</reference>
<keyword evidence="2" id="KW-1185">Reference proteome</keyword>
<name>A0AAE1HJ69_9NEOP</name>
<accession>A0AAE1HJ69</accession>
<dbReference type="Proteomes" id="UP001219518">
    <property type="component" value="Unassembled WGS sequence"/>
</dbReference>
<sequence length="94" mass="11213">MKFNIIPRREFIKEVKQPRSGFVFKEFQLKLKIRRFIADAPARIWVKNVNQHGSYFACERCIAEGVWFGSRMTYPLRELAEERTDESLAQHVDH</sequence>
<evidence type="ECO:0000313" key="1">
    <source>
        <dbReference type="EMBL" id="KAK3922329.1"/>
    </source>
</evidence>
<dbReference type="EMBL" id="JAHWGI010001089">
    <property type="protein sequence ID" value="KAK3922329.1"/>
    <property type="molecule type" value="Genomic_DNA"/>
</dbReference>
<organism evidence="1 2">
    <name type="scientific">Frankliniella fusca</name>
    <dbReference type="NCBI Taxonomy" id="407009"/>
    <lineage>
        <taxon>Eukaryota</taxon>
        <taxon>Metazoa</taxon>
        <taxon>Ecdysozoa</taxon>
        <taxon>Arthropoda</taxon>
        <taxon>Hexapoda</taxon>
        <taxon>Insecta</taxon>
        <taxon>Pterygota</taxon>
        <taxon>Neoptera</taxon>
        <taxon>Paraneoptera</taxon>
        <taxon>Thysanoptera</taxon>
        <taxon>Terebrantia</taxon>
        <taxon>Thripoidea</taxon>
        <taxon>Thripidae</taxon>
        <taxon>Frankliniella</taxon>
    </lineage>
</organism>
<gene>
    <name evidence="1" type="ORF">KUF71_011798</name>
</gene>
<dbReference type="AlphaFoldDB" id="A0AAE1HJ69"/>
<comment type="caution">
    <text evidence="1">The sequence shown here is derived from an EMBL/GenBank/DDBJ whole genome shotgun (WGS) entry which is preliminary data.</text>
</comment>
<reference evidence="1" key="2">
    <citation type="journal article" date="2023" name="BMC Genomics">
        <title>Pest status, molecular evolution, and epigenetic factors derived from the genome assembly of Frankliniella fusca, a thysanopteran phytovirus vector.</title>
        <authorList>
            <person name="Catto M.A."/>
            <person name="Labadie P.E."/>
            <person name="Jacobson A.L."/>
            <person name="Kennedy G.G."/>
            <person name="Srinivasan R."/>
            <person name="Hunt B.G."/>
        </authorList>
    </citation>
    <scope>NUCLEOTIDE SEQUENCE</scope>
    <source>
        <strain evidence="1">PL_HMW_Pooled</strain>
    </source>
</reference>
<proteinExistence type="predicted"/>
<protein>
    <submittedName>
        <fullName evidence="1">Cobyric acid synthase</fullName>
    </submittedName>
</protein>
<evidence type="ECO:0000313" key="2">
    <source>
        <dbReference type="Proteomes" id="UP001219518"/>
    </source>
</evidence>